<dbReference type="Proteomes" id="UP000245119">
    <property type="component" value="Linkage Group LG3"/>
</dbReference>
<evidence type="ECO:0000313" key="3">
    <source>
        <dbReference type="Proteomes" id="UP000245119"/>
    </source>
</evidence>
<organism evidence="2 3">
    <name type="scientific">Pomacea canaliculata</name>
    <name type="common">Golden apple snail</name>
    <dbReference type="NCBI Taxonomy" id="400727"/>
    <lineage>
        <taxon>Eukaryota</taxon>
        <taxon>Metazoa</taxon>
        <taxon>Spiralia</taxon>
        <taxon>Lophotrochozoa</taxon>
        <taxon>Mollusca</taxon>
        <taxon>Gastropoda</taxon>
        <taxon>Caenogastropoda</taxon>
        <taxon>Architaenioglossa</taxon>
        <taxon>Ampullarioidea</taxon>
        <taxon>Ampullariidae</taxon>
        <taxon>Pomacea</taxon>
    </lineage>
</organism>
<sequence length="140" mass="14810">MLSKCGRQAEVPSRAGRKQGAGGRVRLRVSESDGDNSMSTVQTAIIIVIIFSAGWQKVHEGWQFVVVDSQASECKSSDSPCLTVCAIVEVDVQGSGPGPCSVLALLGLQKSLIGGKPRNKSFLDADVNVGSDRRFSDEVS</sequence>
<dbReference type="EMBL" id="PZQS01000003">
    <property type="protein sequence ID" value="PVD34851.1"/>
    <property type="molecule type" value="Genomic_DNA"/>
</dbReference>
<protein>
    <submittedName>
        <fullName evidence="2">Uncharacterized protein</fullName>
    </submittedName>
</protein>
<proteinExistence type="predicted"/>
<evidence type="ECO:0000256" key="1">
    <source>
        <dbReference type="SAM" id="MobiDB-lite"/>
    </source>
</evidence>
<gene>
    <name evidence="2" type="ORF">C0Q70_06130</name>
</gene>
<evidence type="ECO:0000313" key="2">
    <source>
        <dbReference type="EMBL" id="PVD34851.1"/>
    </source>
</evidence>
<reference evidence="2 3" key="1">
    <citation type="submission" date="2018-04" db="EMBL/GenBank/DDBJ databases">
        <title>The genome of golden apple snail Pomacea canaliculata provides insight into stress tolerance and invasive adaptation.</title>
        <authorList>
            <person name="Liu C."/>
            <person name="Liu B."/>
            <person name="Ren Y."/>
            <person name="Zhang Y."/>
            <person name="Wang H."/>
            <person name="Li S."/>
            <person name="Jiang F."/>
            <person name="Yin L."/>
            <person name="Zhang G."/>
            <person name="Qian W."/>
            <person name="Fan W."/>
        </authorList>
    </citation>
    <scope>NUCLEOTIDE SEQUENCE [LARGE SCALE GENOMIC DNA]</scope>
    <source>
        <strain evidence="2">SZHN2017</strain>
        <tissue evidence="2">Muscle</tissue>
    </source>
</reference>
<comment type="caution">
    <text evidence="2">The sequence shown here is derived from an EMBL/GenBank/DDBJ whole genome shotgun (WGS) entry which is preliminary data.</text>
</comment>
<feature type="region of interest" description="Disordered" evidence="1">
    <location>
        <begin position="1"/>
        <end position="25"/>
    </location>
</feature>
<dbReference type="AlphaFoldDB" id="A0A2T7PN54"/>
<accession>A0A2T7PN54</accession>
<name>A0A2T7PN54_POMCA</name>
<keyword evidence="3" id="KW-1185">Reference proteome</keyword>